<dbReference type="InterPro" id="IPR011008">
    <property type="entry name" value="Dimeric_a/b-barrel"/>
</dbReference>
<dbReference type="SUPFAM" id="SSF54909">
    <property type="entry name" value="Dimeric alpha+beta barrel"/>
    <property type="match status" value="1"/>
</dbReference>
<evidence type="ECO:0000313" key="4">
    <source>
        <dbReference type="Proteomes" id="UP001596230"/>
    </source>
</evidence>
<protein>
    <submittedName>
        <fullName evidence="3">YciI family protein</fullName>
    </submittedName>
</protein>
<accession>A0ABW1W2V2</accession>
<evidence type="ECO:0000256" key="1">
    <source>
        <dbReference type="ARBA" id="ARBA00007689"/>
    </source>
</evidence>
<reference evidence="4" key="1">
    <citation type="journal article" date="2019" name="Int. J. Syst. Evol. Microbiol.">
        <title>The Global Catalogue of Microorganisms (GCM) 10K type strain sequencing project: providing services to taxonomists for standard genome sequencing and annotation.</title>
        <authorList>
            <consortium name="The Broad Institute Genomics Platform"/>
            <consortium name="The Broad Institute Genome Sequencing Center for Infectious Disease"/>
            <person name="Wu L."/>
            <person name="Ma J."/>
        </authorList>
    </citation>
    <scope>NUCLEOTIDE SEQUENCE [LARGE SCALE GENOMIC DNA]</scope>
    <source>
        <strain evidence="4">CGMCC 1.18518</strain>
    </source>
</reference>
<dbReference type="EMBL" id="JBHSUB010000018">
    <property type="protein sequence ID" value="MFC6379320.1"/>
    <property type="molecule type" value="Genomic_DNA"/>
</dbReference>
<dbReference type="Proteomes" id="UP001596230">
    <property type="component" value="Unassembled WGS sequence"/>
</dbReference>
<dbReference type="RefSeq" id="WP_385953455.1">
    <property type="nucleotide sequence ID" value="NZ_JBHSUB010000018.1"/>
</dbReference>
<evidence type="ECO:0000259" key="2">
    <source>
        <dbReference type="Pfam" id="PF03795"/>
    </source>
</evidence>
<feature type="domain" description="YCII-related" evidence="2">
    <location>
        <begin position="13"/>
        <end position="84"/>
    </location>
</feature>
<evidence type="ECO:0000313" key="3">
    <source>
        <dbReference type="EMBL" id="MFC6379320.1"/>
    </source>
</evidence>
<proteinExistence type="inferred from homology"/>
<dbReference type="Pfam" id="PF03795">
    <property type="entry name" value="YCII"/>
    <property type="match status" value="1"/>
</dbReference>
<name>A0ABW1W2V2_9GAMM</name>
<sequence length="109" mass="12236">MIFVVRMEHPDGEEWGQYVTEHVSYLRGLITRGHLLASGPVKGSVLRAGLLIFRAESEQQVRQWIEDDPFSRENLIVTLDICQWDPLFGCLSEVSSGVLPPVLQDQTAG</sequence>
<gene>
    <name evidence="3" type="ORF">ACFP9W_14795</name>
</gene>
<keyword evidence="4" id="KW-1185">Reference proteome</keyword>
<dbReference type="Gene3D" id="3.30.70.1060">
    <property type="entry name" value="Dimeric alpha+beta barrel"/>
    <property type="match status" value="1"/>
</dbReference>
<comment type="similarity">
    <text evidence="1">Belongs to the YciI family.</text>
</comment>
<dbReference type="InterPro" id="IPR005545">
    <property type="entry name" value="YCII"/>
</dbReference>
<organism evidence="3 4">
    <name type="scientific">Tatumella terrea</name>
    <dbReference type="NCBI Taxonomy" id="419007"/>
    <lineage>
        <taxon>Bacteria</taxon>
        <taxon>Pseudomonadati</taxon>
        <taxon>Pseudomonadota</taxon>
        <taxon>Gammaproteobacteria</taxon>
        <taxon>Enterobacterales</taxon>
        <taxon>Erwiniaceae</taxon>
        <taxon>Tatumella</taxon>
    </lineage>
</organism>
<comment type="caution">
    <text evidence="3">The sequence shown here is derived from an EMBL/GenBank/DDBJ whole genome shotgun (WGS) entry which is preliminary data.</text>
</comment>